<organism evidence="2 3">
    <name type="scientific">Cupriavidus respiraculi</name>
    <dbReference type="NCBI Taxonomy" id="195930"/>
    <lineage>
        <taxon>Bacteria</taxon>
        <taxon>Pseudomonadati</taxon>
        <taxon>Pseudomonadota</taxon>
        <taxon>Betaproteobacteria</taxon>
        <taxon>Burkholderiales</taxon>
        <taxon>Burkholderiaceae</taxon>
        <taxon>Cupriavidus</taxon>
    </lineage>
</organism>
<keyword evidence="3" id="KW-1185">Reference proteome</keyword>
<feature type="signal peptide" evidence="1">
    <location>
        <begin position="1"/>
        <end position="29"/>
    </location>
</feature>
<evidence type="ECO:0000313" key="3">
    <source>
        <dbReference type="Proteomes" id="UP000721236"/>
    </source>
</evidence>
<name>A0ABM8WUN1_9BURK</name>
<dbReference type="Pfam" id="PF10670">
    <property type="entry name" value="DUF4198"/>
    <property type="match status" value="1"/>
</dbReference>
<evidence type="ECO:0000256" key="1">
    <source>
        <dbReference type="SAM" id="SignalP"/>
    </source>
</evidence>
<feature type="chain" id="PRO_5046057894" description="Cobalt ABC transporter substrate-binding protein" evidence="1">
    <location>
        <begin position="30"/>
        <end position="254"/>
    </location>
</feature>
<accession>A0ABM8WUN1</accession>
<sequence length="254" mass="27282">MNNMKNMKNMTKSTPIAFALLAFASAAQAHQIWLEQPAGQNATIRFGEFGENLREASPGTLDKLGATTATLISAKGEKAADGVKTANGFTLPFKPAQGEAVVAEAGKYPLYKVKKAGEEQMHWYYPTARMVTDFAPQAPKLALDLVPAGKPGEFQLFFRGKPLPKTKVALVTQSGWAKEKQTDAEGKVSFDMPWKGPYVAEASHNDSTPGERRGANGAERYQAVAYVTTLSYVKADGVEPIPAAAPESGDMAKK</sequence>
<evidence type="ECO:0008006" key="4">
    <source>
        <dbReference type="Google" id="ProtNLM"/>
    </source>
</evidence>
<dbReference type="InterPro" id="IPR019613">
    <property type="entry name" value="DUF4198"/>
</dbReference>
<proteinExistence type="predicted"/>
<gene>
    <name evidence="2" type="ORF">LMG21510_01575</name>
</gene>
<protein>
    <recommendedName>
        <fullName evidence="4">Cobalt ABC transporter substrate-binding protein</fullName>
    </recommendedName>
</protein>
<dbReference type="EMBL" id="CAJZAH010000002">
    <property type="protein sequence ID" value="CAG9171201.1"/>
    <property type="molecule type" value="Genomic_DNA"/>
</dbReference>
<dbReference type="RefSeq" id="WP_224040942.1">
    <property type="nucleotide sequence ID" value="NZ_CAJZAH010000002.1"/>
</dbReference>
<comment type="caution">
    <text evidence="2">The sequence shown here is derived from an EMBL/GenBank/DDBJ whole genome shotgun (WGS) entry which is preliminary data.</text>
</comment>
<keyword evidence="1" id="KW-0732">Signal</keyword>
<evidence type="ECO:0000313" key="2">
    <source>
        <dbReference type="EMBL" id="CAG9171201.1"/>
    </source>
</evidence>
<reference evidence="2 3" key="1">
    <citation type="submission" date="2021-08" db="EMBL/GenBank/DDBJ databases">
        <authorList>
            <person name="Peeters C."/>
        </authorList>
    </citation>
    <scope>NUCLEOTIDE SEQUENCE [LARGE SCALE GENOMIC DNA]</scope>
    <source>
        <strain evidence="2 3">LMG 21510</strain>
    </source>
</reference>
<dbReference type="Proteomes" id="UP000721236">
    <property type="component" value="Unassembled WGS sequence"/>
</dbReference>